<feature type="domain" description="Rieske" evidence="7">
    <location>
        <begin position="18"/>
        <end position="135"/>
    </location>
</feature>
<keyword evidence="8" id="KW-0503">Monooxygenase</keyword>
<dbReference type="PANTHER" id="PTHR21266">
    <property type="entry name" value="IRON-SULFUR DOMAIN CONTAINING PROTEIN"/>
    <property type="match status" value="1"/>
</dbReference>
<keyword evidence="6" id="KW-0411">Iron-sulfur</keyword>
<evidence type="ECO:0000313" key="8">
    <source>
        <dbReference type="EMBL" id="SDL90834.1"/>
    </source>
</evidence>
<dbReference type="InterPro" id="IPR036922">
    <property type="entry name" value="Rieske_2Fe-2S_sf"/>
</dbReference>
<proteinExistence type="predicted"/>
<dbReference type="Gene3D" id="3.90.380.10">
    <property type="entry name" value="Naphthalene 1,2-dioxygenase Alpha Subunit, Chain A, domain 1"/>
    <property type="match status" value="1"/>
</dbReference>
<dbReference type="EMBL" id="FNHP01000001">
    <property type="protein sequence ID" value="SDL90834.1"/>
    <property type="molecule type" value="Genomic_DNA"/>
</dbReference>
<sequence>MATTKEYRLGEFTFPRGWFMISDSEALNTHKPVAVRFFGQDFALYRGRESGKVVLLDAYCPHMKTHLAARNTTSYVVLDGGGSNVEGDGIRCPYHGWRFGADGKCNHIPYHDGPIPAAAAVKSWRVEERYGAVWVWYDPEGGEPDYPLPQFDYWDDESVVNGVWDQVGELAQHPQEVVDNICDYGHLSPIHGSTVEHYENEFKGHHAIQRQSGGHRTLVGEGGASDKLQTITSYHGPGILVSQLSGMFDSFMMIMHTPIDDGKVRVWHNLLVRTAHGGKPTAADLVSARQFQQASMAAFAQDFEVWNQKAACLNPLFIPSDGPFMKARVWYKQFYNPRAKAQEFLEQCEGIYVPKGIAPFTPQQRAEAVPA</sequence>
<dbReference type="InterPro" id="IPR017941">
    <property type="entry name" value="Rieske_2Fe-2S"/>
</dbReference>
<dbReference type="PANTHER" id="PTHR21266:SF60">
    <property type="entry name" value="3-KETOSTEROID-9-ALPHA-MONOOXYGENASE, OXYGENASE COMPONENT"/>
    <property type="match status" value="1"/>
</dbReference>
<dbReference type="AlphaFoldDB" id="A0A1G9NWV4"/>
<dbReference type="SUPFAM" id="SSF55961">
    <property type="entry name" value="Bet v1-like"/>
    <property type="match status" value="1"/>
</dbReference>
<dbReference type="RefSeq" id="WP_091565206.1">
    <property type="nucleotide sequence ID" value="NZ_FNHP01000001.1"/>
</dbReference>
<evidence type="ECO:0000256" key="3">
    <source>
        <dbReference type="ARBA" id="ARBA00022723"/>
    </source>
</evidence>
<dbReference type="PROSITE" id="PS51296">
    <property type="entry name" value="RIESKE"/>
    <property type="match status" value="1"/>
</dbReference>
<evidence type="ECO:0000256" key="6">
    <source>
        <dbReference type="ARBA" id="ARBA00023014"/>
    </source>
</evidence>
<name>A0A1G9NWV4_9BURK</name>
<dbReference type="GO" id="GO:0051537">
    <property type="term" value="F:2 iron, 2 sulfur cluster binding"/>
    <property type="evidence" value="ECO:0007669"/>
    <property type="project" value="UniProtKB-KW"/>
</dbReference>
<reference evidence="9" key="1">
    <citation type="submission" date="2016-10" db="EMBL/GenBank/DDBJ databases">
        <authorList>
            <person name="Varghese N."/>
            <person name="Submissions S."/>
        </authorList>
    </citation>
    <scope>NUCLEOTIDE SEQUENCE [LARGE SCALE GENOMIC DNA]</scope>
    <source>
        <strain evidence="9">EPL6</strain>
    </source>
</reference>
<dbReference type="GO" id="GO:0004497">
    <property type="term" value="F:monooxygenase activity"/>
    <property type="evidence" value="ECO:0007669"/>
    <property type="project" value="UniProtKB-KW"/>
</dbReference>
<evidence type="ECO:0000256" key="2">
    <source>
        <dbReference type="ARBA" id="ARBA00022714"/>
    </source>
</evidence>
<keyword evidence="2" id="KW-0001">2Fe-2S</keyword>
<dbReference type="GO" id="GO:0008203">
    <property type="term" value="P:cholesterol metabolic process"/>
    <property type="evidence" value="ECO:0007669"/>
    <property type="project" value="InterPro"/>
</dbReference>
<dbReference type="SUPFAM" id="SSF50022">
    <property type="entry name" value="ISP domain"/>
    <property type="match status" value="1"/>
</dbReference>
<keyword evidence="5" id="KW-0408">Iron</keyword>
<evidence type="ECO:0000256" key="1">
    <source>
        <dbReference type="ARBA" id="ARBA00001962"/>
    </source>
</evidence>
<dbReference type="OrthoDB" id="9769355at2"/>
<evidence type="ECO:0000256" key="5">
    <source>
        <dbReference type="ARBA" id="ARBA00023004"/>
    </source>
</evidence>
<keyword evidence="3" id="KW-0479">Metal-binding</keyword>
<dbReference type="CDD" id="cd03469">
    <property type="entry name" value="Rieske_RO_Alpha_N"/>
    <property type="match status" value="1"/>
</dbReference>
<dbReference type="STRING" id="1527607.SAMN05428957_10139"/>
<evidence type="ECO:0000259" key="7">
    <source>
        <dbReference type="PROSITE" id="PS51296"/>
    </source>
</evidence>
<evidence type="ECO:0000313" key="9">
    <source>
        <dbReference type="Proteomes" id="UP000198552"/>
    </source>
</evidence>
<keyword evidence="4" id="KW-0560">Oxidoreductase</keyword>
<dbReference type="GO" id="GO:0046872">
    <property type="term" value="F:metal ion binding"/>
    <property type="evidence" value="ECO:0007669"/>
    <property type="project" value="UniProtKB-KW"/>
</dbReference>
<protein>
    <submittedName>
        <fullName evidence="8">3-ketosteroid 9alpha-monooxygenase subunit A</fullName>
    </submittedName>
</protein>
<organism evidence="8 9">
    <name type="scientific">Oryzisolibacter propanilivorax</name>
    <dbReference type="NCBI Taxonomy" id="1527607"/>
    <lineage>
        <taxon>Bacteria</taxon>
        <taxon>Pseudomonadati</taxon>
        <taxon>Pseudomonadota</taxon>
        <taxon>Betaproteobacteria</taxon>
        <taxon>Burkholderiales</taxon>
        <taxon>Comamonadaceae</taxon>
        <taxon>Oryzisolibacter</taxon>
    </lineage>
</organism>
<comment type="cofactor">
    <cofactor evidence="1">
        <name>Fe cation</name>
        <dbReference type="ChEBI" id="CHEBI:24875"/>
    </cofactor>
</comment>
<dbReference type="Pfam" id="PF19298">
    <property type="entry name" value="KshA_C"/>
    <property type="match status" value="1"/>
</dbReference>
<evidence type="ECO:0000256" key="4">
    <source>
        <dbReference type="ARBA" id="ARBA00023002"/>
    </source>
</evidence>
<dbReference type="Pfam" id="PF00355">
    <property type="entry name" value="Rieske"/>
    <property type="match status" value="1"/>
</dbReference>
<gene>
    <name evidence="8" type="ORF">SAMN05428957_10139</name>
</gene>
<keyword evidence="9" id="KW-1185">Reference proteome</keyword>
<dbReference type="Proteomes" id="UP000198552">
    <property type="component" value="Unassembled WGS sequence"/>
</dbReference>
<dbReference type="Gene3D" id="2.102.10.10">
    <property type="entry name" value="Rieske [2Fe-2S] iron-sulphur domain"/>
    <property type="match status" value="1"/>
</dbReference>
<accession>A0A1G9NWV4</accession>
<dbReference type="InterPro" id="IPR050584">
    <property type="entry name" value="Cholesterol_7-desaturase"/>
</dbReference>
<dbReference type="InterPro" id="IPR045605">
    <property type="entry name" value="KshA-like_C"/>
</dbReference>